<name>A0ACC2P8M8_9HYME</name>
<reference evidence="1" key="1">
    <citation type="submission" date="2023-04" db="EMBL/GenBank/DDBJ databases">
        <title>A chromosome-level genome assembly of the parasitoid wasp Eretmocerus hayati.</title>
        <authorList>
            <person name="Zhong Y."/>
            <person name="Liu S."/>
            <person name="Liu Y."/>
        </authorList>
    </citation>
    <scope>NUCLEOTIDE SEQUENCE</scope>
    <source>
        <strain evidence="1">ZJU_SS_LIU_2023</strain>
    </source>
</reference>
<organism evidence="1 2">
    <name type="scientific">Eretmocerus hayati</name>
    <dbReference type="NCBI Taxonomy" id="131215"/>
    <lineage>
        <taxon>Eukaryota</taxon>
        <taxon>Metazoa</taxon>
        <taxon>Ecdysozoa</taxon>
        <taxon>Arthropoda</taxon>
        <taxon>Hexapoda</taxon>
        <taxon>Insecta</taxon>
        <taxon>Pterygota</taxon>
        <taxon>Neoptera</taxon>
        <taxon>Endopterygota</taxon>
        <taxon>Hymenoptera</taxon>
        <taxon>Apocrita</taxon>
        <taxon>Proctotrupomorpha</taxon>
        <taxon>Chalcidoidea</taxon>
        <taxon>Aphelinidae</taxon>
        <taxon>Aphelininae</taxon>
        <taxon>Eretmocerus</taxon>
    </lineage>
</organism>
<evidence type="ECO:0000313" key="2">
    <source>
        <dbReference type="Proteomes" id="UP001239111"/>
    </source>
</evidence>
<evidence type="ECO:0000313" key="1">
    <source>
        <dbReference type="EMBL" id="KAJ8679791.1"/>
    </source>
</evidence>
<comment type="caution">
    <text evidence="1">The sequence shown here is derived from an EMBL/GenBank/DDBJ whole genome shotgun (WGS) entry which is preliminary data.</text>
</comment>
<keyword evidence="2" id="KW-1185">Reference proteome</keyword>
<dbReference type="Proteomes" id="UP001239111">
    <property type="component" value="Chromosome 2"/>
</dbReference>
<accession>A0ACC2P8M8</accession>
<protein>
    <submittedName>
        <fullName evidence="1">Uncharacterized protein</fullName>
    </submittedName>
</protein>
<proteinExistence type="predicted"/>
<gene>
    <name evidence="1" type="ORF">QAD02_015578</name>
</gene>
<dbReference type="EMBL" id="CM056742">
    <property type="protein sequence ID" value="KAJ8679791.1"/>
    <property type="molecule type" value="Genomic_DNA"/>
</dbReference>
<sequence length="265" mass="30335">MNKMVRCSNCIIVIAVSVQILRADDFQTLNQQVNTIRAEIGPLQDRAKRALRLVRNEKETLWTKQGEVFSILVNNDNVVHTNKILEHSPVGNVKNICLKSFIQGLKSYKQELSQNFTEALTTALSKIENDLEQYQKNLKFMKNTLNNDSNRELWDCKRTEASCRIKEFQKMLKNQAELVVYPEAKLSSVSHQVLEVFKLKIIPETIHPRLLAPALACEKRMNYTQGGGVVNLWLADFAETAKALSSYDEKVKPSPWKVWLSSIWG</sequence>